<dbReference type="EMBL" id="RAWM01000182">
    <property type="protein sequence ID" value="RKH58819.1"/>
    <property type="molecule type" value="Genomic_DNA"/>
</dbReference>
<sequence>MDSRSMAYYFHVLALCVGAAMCLVLGRALFDFDEPAPTPVAAQPDVSASRVVRVDAGQHPRR</sequence>
<dbReference type="RefSeq" id="WP_120550350.1">
    <property type="nucleotide sequence ID" value="NZ_RAWM01000182.1"/>
</dbReference>
<gene>
    <name evidence="2" type="ORF">D7X96_36315</name>
</gene>
<keyword evidence="1" id="KW-0812">Transmembrane</keyword>
<evidence type="ECO:0000313" key="2">
    <source>
        <dbReference type="EMBL" id="RKH58819.1"/>
    </source>
</evidence>
<proteinExistence type="predicted"/>
<comment type="caution">
    <text evidence="2">The sequence shown here is derived from an EMBL/GenBank/DDBJ whole genome shotgun (WGS) entry which is preliminary data.</text>
</comment>
<keyword evidence="3" id="KW-1185">Reference proteome</keyword>
<name>A0A3A8PRD2_9BACT</name>
<evidence type="ECO:0000256" key="1">
    <source>
        <dbReference type="SAM" id="Phobius"/>
    </source>
</evidence>
<dbReference type="OrthoDB" id="5524707at2"/>
<keyword evidence="1" id="KW-0472">Membrane</keyword>
<dbReference type="AlphaFoldDB" id="A0A3A8PRD2"/>
<reference evidence="3" key="1">
    <citation type="submission" date="2018-09" db="EMBL/GenBank/DDBJ databases">
        <authorList>
            <person name="Livingstone P.G."/>
            <person name="Whitworth D.E."/>
        </authorList>
    </citation>
    <scope>NUCLEOTIDE SEQUENCE [LARGE SCALE GENOMIC DNA]</scope>
    <source>
        <strain evidence="3">AB047A</strain>
    </source>
</reference>
<evidence type="ECO:0000313" key="3">
    <source>
        <dbReference type="Proteomes" id="UP000282656"/>
    </source>
</evidence>
<accession>A0A3A8PRD2</accession>
<organism evidence="2 3">
    <name type="scientific">Corallococcus interemptor</name>
    <dbReference type="NCBI Taxonomy" id="2316720"/>
    <lineage>
        <taxon>Bacteria</taxon>
        <taxon>Pseudomonadati</taxon>
        <taxon>Myxococcota</taxon>
        <taxon>Myxococcia</taxon>
        <taxon>Myxococcales</taxon>
        <taxon>Cystobacterineae</taxon>
        <taxon>Myxococcaceae</taxon>
        <taxon>Corallococcus</taxon>
    </lineage>
</organism>
<feature type="transmembrane region" description="Helical" evidence="1">
    <location>
        <begin position="7"/>
        <end position="30"/>
    </location>
</feature>
<keyword evidence="1" id="KW-1133">Transmembrane helix</keyword>
<dbReference type="Proteomes" id="UP000282656">
    <property type="component" value="Unassembled WGS sequence"/>
</dbReference>
<protein>
    <submittedName>
        <fullName evidence="2">Uncharacterized protein</fullName>
    </submittedName>
</protein>